<gene>
    <name evidence="1" type="ORF">AAEJ74_13490</name>
</gene>
<evidence type="ECO:0000313" key="1">
    <source>
        <dbReference type="EMBL" id="MEK9512659.1"/>
    </source>
</evidence>
<comment type="caution">
    <text evidence="1">The sequence shown here is derived from an EMBL/GenBank/DDBJ whole genome shotgun (WGS) entry which is preliminary data.</text>
</comment>
<dbReference type="Proteomes" id="UP001387447">
    <property type="component" value="Unassembled WGS sequence"/>
</dbReference>
<protein>
    <submittedName>
        <fullName evidence="1">Uncharacterized protein</fullName>
    </submittedName>
</protein>
<name>A0ABU9EL20_LIMFS</name>
<organism evidence="1 2">
    <name type="scientific">Limnospira fusiformis PMC 851.14</name>
    <dbReference type="NCBI Taxonomy" id="2219512"/>
    <lineage>
        <taxon>Bacteria</taxon>
        <taxon>Bacillati</taxon>
        <taxon>Cyanobacteriota</taxon>
        <taxon>Cyanophyceae</taxon>
        <taxon>Oscillatoriophycideae</taxon>
        <taxon>Oscillatoriales</taxon>
        <taxon>Sirenicapillariaceae</taxon>
        <taxon>Limnospira</taxon>
    </lineage>
</organism>
<proteinExistence type="predicted"/>
<keyword evidence="2" id="KW-1185">Reference proteome</keyword>
<dbReference type="RefSeq" id="WP_196797687.1">
    <property type="nucleotide sequence ID" value="NZ_JBBWYZ010000011.1"/>
</dbReference>
<sequence>MIAFSLSRWERTIPHCPWLIYGNPNHLMGVIHAHDVMAIAQDQEMITMYI</sequence>
<evidence type="ECO:0000313" key="2">
    <source>
        <dbReference type="Proteomes" id="UP001387447"/>
    </source>
</evidence>
<accession>A0ABU9EL20</accession>
<reference evidence="1 2" key="1">
    <citation type="journal article" date="2024" name="Front. Microbiol.">
        <title>Transcriptomic insights into the dominance of two phototrophs throughout the water column of a tropical hypersaline-alkaline crater lake (Dziani Dzaha, Mayotte).</title>
        <authorList>
            <person name="Duperron S."/>
            <person name="Halary S."/>
            <person name="Bouly J.-P."/>
            <person name="Roussel T."/>
            <person name="Hugoni M."/>
            <person name="Bruto M."/>
            <person name="Oger P."/>
            <person name="Duval C."/>
            <person name="Woo A."/>
            <person name="Jezequiel D."/>
            <person name="Ader M."/>
            <person name="Leboulanger C."/>
            <person name="Agogue H."/>
            <person name="Grossi V."/>
            <person name="Trousselier M."/>
            <person name="Bernard C."/>
        </authorList>
    </citation>
    <scope>NUCLEOTIDE SEQUENCE [LARGE SCALE GENOMIC DNA]</scope>
    <source>
        <strain evidence="1 2">PMC 851.14</strain>
    </source>
</reference>
<dbReference type="EMBL" id="JBBWYZ010000011">
    <property type="protein sequence ID" value="MEK9512659.1"/>
    <property type="molecule type" value="Genomic_DNA"/>
</dbReference>